<dbReference type="Gene3D" id="3.40.50.150">
    <property type="entry name" value="Vaccinia Virus protein VP39"/>
    <property type="match status" value="1"/>
</dbReference>
<organism evidence="5 6">
    <name type="scientific">Salinirubrum litoreum</name>
    <dbReference type="NCBI Taxonomy" id="1126234"/>
    <lineage>
        <taxon>Archaea</taxon>
        <taxon>Methanobacteriati</taxon>
        <taxon>Methanobacteriota</taxon>
        <taxon>Stenosarchaea group</taxon>
        <taxon>Halobacteria</taxon>
        <taxon>Halobacteriales</taxon>
        <taxon>Haloferacaceae</taxon>
        <taxon>Salinirubrum</taxon>
    </lineage>
</organism>
<dbReference type="InterPro" id="IPR050953">
    <property type="entry name" value="N4_N6_ade-DNA_methylase"/>
</dbReference>
<dbReference type="PANTHER" id="PTHR33841">
    <property type="entry name" value="DNA METHYLTRANSFERASE YEEA-RELATED"/>
    <property type="match status" value="1"/>
</dbReference>
<dbReference type="PROSITE" id="PS00092">
    <property type="entry name" value="N6_MTASE"/>
    <property type="match status" value="1"/>
</dbReference>
<dbReference type="GO" id="GO:0004519">
    <property type="term" value="F:endonuclease activity"/>
    <property type="evidence" value="ECO:0007669"/>
    <property type="project" value="UniProtKB-KW"/>
</dbReference>
<dbReference type="Proteomes" id="UP001596201">
    <property type="component" value="Unassembled WGS sequence"/>
</dbReference>
<keyword evidence="5" id="KW-0378">Hydrolase</keyword>
<gene>
    <name evidence="5" type="ORF">ACFPJ5_03145</name>
</gene>
<dbReference type="GO" id="GO:0032259">
    <property type="term" value="P:methylation"/>
    <property type="evidence" value="ECO:0007669"/>
    <property type="project" value="UniProtKB-KW"/>
</dbReference>
<keyword evidence="5" id="KW-0540">Nuclease</keyword>
<keyword evidence="6" id="KW-1185">Reference proteome</keyword>
<dbReference type="RefSeq" id="WP_227228747.1">
    <property type="nucleotide sequence ID" value="NZ_JAJCVJ010000001.1"/>
</dbReference>
<dbReference type="PRINTS" id="PR00507">
    <property type="entry name" value="N12N6MTFRASE"/>
</dbReference>
<comment type="caution">
    <text evidence="5">The sequence shown here is derived from an EMBL/GenBank/DDBJ whole genome shotgun (WGS) entry which is preliminary data.</text>
</comment>
<proteinExistence type="predicted"/>
<evidence type="ECO:0000256" key="3">
    <source>
        <dbReference type="ARBA" id="ARBA00022691"/>
    </source>
</evidence>
<name>A0ABD5R7M9_9EURY</name>
<dbReference type="InterPro" id="IPR002052">
    <property type="entry name" value="DNA_methylase_N6_adenine_CS"/>
</dbReference>
<protein>
    <submittedName>
        <fullName evidence="5">Type I restriction endonuclease subunit M</fullName>
    </submittedName>
</protein>
<keyword evidence="1" id="KW-0489">Methyltransferase</keyword>
<keyword evidence="2" id="KW-0808">Transferase</keyword>
<dbReference type="InterPro" id="IPR029063">
    <property type="entry name" value="SAM-dependent_MTases_sf"/>
</dbReference>
<dbReference type="AlphaFoldDB" id="A0ABD5R7M9"/>
<accession>A0ABD5R7M9</accession>
<sequence length="766" mass="82611">MTGLPIGRWDRESAAYRQFHEYARDRDDDVAPVRTAWLSFLRAAHGDALAANDVDPTTLFLDCCYHEFVVGRLLSVAAETLGVDLGDADSAEGGDLGDRLADLADRLGRESGVASVVGPEIDGETLLDTGVADLRRLYEAVVPRESRLALGEYHTPPGVAELAVSALTGSGAGGADARTGADVVADDWLADATVLDPGCGSGVFLAVTLDRKRRLLAERGVPPAEQLRRLTDTVLGIDLNPIAVTSARLAYLLALAPVLQQVDEPELTLPVAVGDVVGLTDADPSFPNAPTVPTVDALVGNPPWLTWDRLPDDVQTRWRSEVVEPLDLFPREGQHALLGHGNDDLGVAFVFACLDRYLDAEAGHDARASFVLKRDLLTGSAGKAFRSLRVGDRDLRLTSVHDFAGLSPFGRQVRADAAVYALCFADGDAGSGETADDTPAAASLPVPTTAWSTATETGESAETAEADPRFDSLSALRSSLTRTDTDLVAVDPTAPTGAWVRADAERAALGECAHTIRHGVKDDAKAVYALDREQLAGLESEHVFPYLKSRHVVKFGLFGHDLQLVPLRSIGQDNEATLREQCPRTYDYLAANRERLESRASSWLDRGPFYTLFGLGDYTWADYKVVWCRLGFKPHFAVVSTREDPDLGEKPVVPGDHCMFVATDDEREAHLLCALLNSAPYQRTIRSIASNGKSSLSKSVVSELRLPEWEGTAIQAELAELSMAAHDIVPGHVDQSKRSYNAATIPELEAVQSDIDSVVSTWLVEH</sequence>
<evidence type="ECO:0000256" key="1">
    <source>
        <dbReference type="ARBA" id="ARBA00022603"/>
    </source>
</evidence>
<feature type="compositionally biased region" description="Low complexity" evidence="4">
    <location>
        <begin position="448"/>
        <end position="463"/>
    </location>
</feature>
<evidence type="ECO:0000313" key="5">
    <source>
        <dbReference type="EMBL" id="MFC5365918.1"/>
    </source>
</evidence>
<keyword evidence="5" id="KW-0255">Endonuclease</keyword>
<reference evidence="5 6" key="1">
    <citation type="journal article" date="2019" name="Int. J. Syst. Evol. Microbiol.">
        <title>The Global Catalogue of Microorganisms (GCM) 10K type strain sequencing project: providing services to taxonomists for standard genome sequencing and annotation.</title>
        <authorList>
            <consortium name="The Broad Institute Genomics Platform"/>
            <consortium name="The Broad Institute Genome Sequencing Center for Infectious Disease"/>
            <person name="Wu L."/>
            <person name="Ma J."/>
        </authorList>
    </citation>
    <scope>NUCLEOTIDE SEQUENCE [LARGE SCALE GENOMIC DNA]</scope>
    <source>
        <strain evidence="5 6">CGMCC 1.12237</strain>
    </source>
</reference>
<evidence type="ECO:0000256" key="2">
    <source>
        <dbReference type="ARBA" id="ARBA00022679"/>
    </source>
</evidence>
<dbReference type="PANTHER" id="PTHR33841:SF5">
    <property type="entry name" value="DNA METHYLASE (MODIFICATION METHYLASE) (METHYLTRANSFERASE)-RELATED"/>
    <property type="match status" value="1"/>
</dbReference>
<keyword evidence="3" id="KW-0949">S-adenosyl-L-methionine</keyword>
<feature type="region of interest" description="Disordered" evidence="4">
    <location>
        <begin position="434"/>
        <end position="468"/>
    </location>
</feature>
<dbReference type="GO" id="GO:0009007">
    <property type="term" value="F:site-specific DNA-methyltransferase (adenine-specific) activity"/>
    <property type="evidence" value="ECO:0007669"/>
    <property type="project" value="UniProtKB-EC"/>
</dbReference>
<dbReference type="SUPFAM" id="SSF53335">
    <property type="entry name" value="S-adenosyl-L-methionine-dependent methyltransferases"/>
    <property type="match status" value="1"/>
</dbReference>
<dbReference type="EMBL" id="JBHSKX010000001">
    <property type="protein sequence ID" value="MFC5365918.1"/>
    <property type="molecule type" value="Genomic_DNA"/>
</dbReference>
<evidence type="ECO:0000256" key="4">
    <source>
        <dbReference type="SAM" id="MobiDB-lite"/>
    </source>
</evidence>
<evidence type="ECO:0000313" key="6">
    <source>
        <dbReference type="Proteomes" id="UP001596201"/>
    </source>
</evidence>